<proteinExistence type="predicted"/>
<reference evidence="1" key="1">
    <citation type="submission" date="2021-01" db="EMBL/GenBank/DDBJ databases">
        <title>Whole genome shotgun sequence of Virgisporangium aurantiacum NBRC 16421.</title>
        <authorList>
            <person name="Komaki H."/>
            <person name="Tamura T."/>
        </authorList>
    </citation>
    <scope>NUCLEOTIDE SEQUENCE</scope>
    <source>
        <strain evidence="1">NBRC 16421</strain>
    </source>
</reference>
<name>A0A8J4E5U6_9ACTN</name>
<dbReference type="Proteomes" id="UP000612585">
    <property type="component" value="Unassembled WGS sequence"/>
</dbReference>
<comment type="caution">
    <text evidence="1">The sequence shown here is derived from an EMBL/GenBank/DDBJ whole genome shotgun (WGS) entry which is preliminary data.</text>
</comment>
<dbReference type="EMBL" id="BOPG01000079">
    <property type="protein sequence ID" value="GIJ62514.1"/>
    <property type="molecule type" value="Genomic_DNA"/>
</dbReference>
<organism evidence="1 2">
    <name type="scientific">Virgisporangium aurantiacum</name>
    <dbReference type="NCBI Taxonomy" id="175570"/>
    <lineage>
        <taxon>Bacteria</taxon>
        <taxon>Bacillati</taxon>
        <taxon>Actinomycetota</taxon>
        <taxon>Actinomycetes</taxon>
        <taxon>Micromonosporales</taxon>
        <taxon>Micromonosporaceae</taxon>
        <taxon>Virgisporangium</taxon>
    </lineage>
</organism>
<keyword evidence="2" id="KW-1185">Reference proteome</keyword>
<protein>
    <submittedName>
        <fullName evidence="1">Uncharacterized protein</fullName>
    </submittedName>
</protein>
<accession>A0A8J4E5U6</accession>
<gene>
    <name evidence="1" type="ORF">Vau01_100300</name>
</gene>
<dbReference type="AlphaFoldDB" id="A0A8J4E5U6"/>
<sequence>MNTTTVLGLIAAREAAASATRDDLHQQQAKLTAEVAAIDAELADLATTRHTLTKILEDEVTSSEPAVISELYQQILAVFTPDRDALRAKDVCLALEIGTEAKDTEGIRAKLKRLVNRHTLTEIQPGQFTLIGTRA</sequence>
<evidence type="ECO:0000313" key="2">
    <source>
        <dbReference type="Proteomes" id="UP000612585"/>
    </source>
</evidence>
<evidence type="ECO:0000313" key="1">
    <source>
        <dbReference type="EMBL" id="GIJ62514.1"/>
    </source>
</evidence>